<name>A0A081B1K4_PHYNI</name>
<evidence type="ECO:0000313" key="2">
    <source>
        <dbReference type="Proteomes" id="UP000028582"/>
    </source>
</evidence>
<dbReference type="AlphaFoldDB" id="A0A081B1K4"/>
<protein>
    <submittedName>
        <fullName evidence="1">Uncharacterized protein</fullName>
    </submittedName>
</protein>
<dbReference type="Proteomes" id="UP000028582">
    <property type="component" value="Unassembled WGS sequence"/>
</dbReference>
<accession>A0A081B1K4</accession>
<reference evidence="1 2" key="1">
    <citation type="submission" date="2013-11" db="EMBL/GenBank/DDBJ databases">
        <title>The Genome Sequence of Phytophthora parasitica P1976.</title>
        <authorList>
            <consortium name="The Broad Institute Genomics Platform"/>
            <person name="Russ C."/>
            <person name="Tyler B."/>
            <person name="Panabieres F."/>
            <person name="Shan W."/>
            <person name="Tripathy S."/>
            <person name="Grunwald N."/>
            <person name="Machado M."/>
            <person name="Johnson C.S."/>
            <person name="Walker B."/>
            <person name="Young S."/>
            <person name="Zeng Q."/>
            <person name="Gargeya S."/>
            <person name="Fitzgerald M."/>
            <person name="Haas B."/>
            <person name="Abouelleil A."/>
            <person name="Allen A.W."/>
            <person name="Alvarado L."/>
            <person name="Arachchi H.M."/>
            <person name="Berlin A.M."/>
            <person name="Chapman S.B."/>
            <person name="Gainer-Dewar J."/>
            <person name="Goldberg J."/>
            <person name="Griggs A."/>
            <person name="Gujja S."/>
            <person name="Hansen M."/>
            <person name="Howarth C."/>
            <person name="Imamovic A."/>
            <person name="Ireland A."/>
            <person name="Larimer J."/>
            <person name="McCowan C."/>
            <person name="Murphy C."/>
            <person name="Pearson M."/>
            <person name="Poon T.W."/>
            <person name="Priest M."/>
            <person name="Roberts A."/>
            <person name="Saif S."/>
            <person name="Shea T."/>
            <person name="Sisk P."/>
            <person name="Sykes S."/>
            <person name="Wortman J."/>
            <person name="Nusbaum C."/>
            <person name="Birren B."/>
        </authorList>
    </citation>
    <scope>NUCLEOTIDE SEQUENCE [LARGE SCALE GENOMIC DNA]</scope>
    <source>
        <strain evidence="1 2">P1976</strain>
    </source>
</reference>
<proteinExistence type="predicted"/>
<gene>
    <name evidence="1" type="ORF">F444_01127</name>
</gene>
<dbReference type="EMBL" id="ANJA01000198">
    <property type="protein sequence ID" value="ETO85015.1"/>
    <property type="molecule type" value="Genomic_DNA"/>
</dbReference>
<evidence type="ECO:0000313" key="1">
    <source>
        <dbReference type="EMBL" id="ETO85015.1"/>
    </source>
</evidence>
<organism evidence="1 2">
    <name type="scientific">Phytophthora nicotianae P1976</name>
    <dbReference type="NCBI Taxonomy" id="1317066"/>
    <lineage>
        <taxon>Eukaryota</taxon>
        <taxon>Sar</taxon>
        <taxon>Stramenopiles</taxon>
        <taxon>Oomycota</taxon>
        <taxon>Peronosporomycetes</taxon>
        <taxon>Peronosporales</taxon>
        <taxon>Peronosporaceae</taxon>
        <taxon>Phytophthora</taxon>
    </lineage>
</organism>
<sequence length="67" mass="7291">MPVQCSKNVSLALKLANGTIGYIVVIQPSPTAVVQDINCADFVRYFKPEAAALAETERLLQLELSQL</sequence>
<comment type="caution">
    <text evidence="1">The sequence shown here is derived from an EMBL/GenBank/DDBJ whole genome shotgun (WGS) entry which is preliminary data.</text>
</comment>